<feature type="transmembrane region" description="Helical" evidence="5">
    <location>
        <begin position="280"/>
        <end position="304"/>
    </location>
</feature>
<dbReference type="PANTHER" id="PTHR28263:SF1">
    <property type="entry name" value="GOLGI TO ER TRAFFIC PROTEIN 2"/>
    <property type="match status" value="1"/>
</dbReference>
<dbReference type="InterPro" id="IPR028143">
    <property type="entry name" value="Get2/sif1"/>
</dbReference>
<feature type="transmembrane region" description="Helical" evidence="5">
    <location>
        <begin position="181"/>
        <end position="200"/>
    </location>
</feature>
<keyword evidence="1 5" id="KW-0812">Transmembrane</keyword>
<reference evidence="7" key="3">
    <citation type="submission" date="2025-08" db="UniProtKB">
        <authorList>
            <consortium name="RefSeq"/>
        </authorList>
    </citation>
    <scope>IDENTIFICATION</scope>
    <source>
        <strain evidence="7">CBS 342.82</strain>
    </source>
</reference>
<evidence type="ECO:0008006" key="8">
    <source>
        <dbReference type="Google" id="ProtNLM"/>
    </source>
</evidence>
<dbReference type="RefSeq" id="XP_033463379.1">
    <property type="nucleotide sequence ID" value="XM_033603991.1"/>
</dbReference>
<dbReference type="GeneID" id="54361791"/>
<reference evidence="7" key="1">
    <citation type="submission" date="2020-01" db="EMBL/GenBank/DDBJ databases">
        <authorList>
            <consortium name="DOE Joint Genome Institute"/>
            <person name="Haridas S."/>
            <person name="Albert R."/>
            <person name="Binder M."/>
            <person name="Bloem J."/>
            <person name="Labutti K."/>
            <person name="Salamov A."/>
            <person name="Andreopoulos B."/>
            <person name="Baker S.E."/>
            <person name="Barry K."/>
            <person name="Bills G."/>
            <person name="Bluhm B.H."/>
            <person name="Cannon C."/>
            <person name="Castanera R."/>
            <person name="Culley D.E."/>
            <person name="Daum C."/>
            <person name="Ezra D."/>
            <person name="Gonzalez J.B."/>
            <person name="Henrissat B."/>
            <person name="Kuo A."/>
            <person name="Liang C."/>
            <person name="Lipzen A."/>
            <person name="Lutzoni F."/>
            <person name="Magnuson J."/>
            <person name="Mondo S."/>
            <person name="Nolan M."/>
            <person name="Ohm R."/>
            <person name="Pangilinan J."/>
            <person name="Park H.-J."/>
            <person name="Ramirez L."/>
            <person name="Alfaro M."/>
            <person name="Sun H."/>
            <person name="Tritt A."/>
            <person name="Yoshinaga Y."/>
            <person name="Zwiers L.-H."/>
            <person name="Turgeon B.G."/>
            <person name="Goodwin S.B."/>
            <person name="Spatafora J.W."/>
            <person name="Crous P.W."/>
            <person name="Grigoriev I.V."/>
        </authorList>
    </citation>
    <scope>NUCLEOTIDE SEQUENCE</scope>
    <source>
        <strain evidence="7">CBS 342.82</strain>
    </source>
</reference>
<name>A0A6J3MEN6_9PEZI</name>
<sequence>MADAATTSGAEVPENETPNQKQARLRREKLRKKMADQGEDRLAKIKALNGGVAPPDEVLGGPAAKVASVTDDPEEVDISTLRTSTNRSAPPAGNDFASAMRQMQQQQQGPQDFGLGGASDDPMMKMMQQMMGGQGFGGDGSGAAGAPAFPPALQAMLGGAGAAGAGGQKQGQPTTTNSSAYVWKLVHAVFAFTLATYIALTSTFNGTKLARSQSVYSDEAGFGLGPRLFIIFTSAELVLQSTRYFMERGQLQGGGMLATVANSGFLPEPYAGYVRILGRYLTIAQTIFSDGMVIVFVFGCLAWWNNLTLTTENITTEVTAPVA</sequence>
<feature type="compositionally biased region" description="Basic residues" evidence="4">
    <location>
        <begin position="23"/>
        <end position="32"/>
    </location>
</feature>
<gene>
    <name evidence="7" type="ORF">K489DRAFT_376752</name>
</gene>
<evidence type="ECO:0000256" key="1">
    <source>
        <dbReference type="ARBA" id="ARBA00022692"/>
    </source>
</evidence>
<dbReference type="OrthoDB" id="5393181at2759"/>
<protein>
    <recommendedName>
        <fullName evidence="8">GET complex, subunit GET2</fullName>
    </recommendedName>
</protein>
<feature type="compositionally biased region" description="Low complexity" evidence="4">
    <location>
        <begin position="102"/>
        <end position="111"/>
    </location>
</feature>
<keyword evidence="2 5" id="KW-1133">Transmembrane helix</keyword>
<organism evidence="7">
    <name type="scientific">Dissoconium aciculare CBS 342.82</name>
    <dbReference type="NCBI Taxonomy" id="1314786"/>
    <lineage>
        <taxon>Eukaryota</taxon>
        <taxon>Fungi</taxon>
        <taxon>Dikarya</taxon>
        <taxon>Ascomycota</taxon>
        <taxon>Pezizomycotina</taxon>
        <taxon>Dothideomycetes</taxon>
        <taxon>Dothideomycetidae</taxon>
        <taxon>Mycosphaerellales</taxon>
        <taxon>Dissoconiaceae</taxon>
        <taxon>Dissoconium</taxon>
    </lineage>
</organism>
<accession>A0A6J3MEN6</accession>
<evidence type="ECO:0000256" key="2">
    <source>
        <dbReference type="ARBA" id="ARBA00022989"/>
    </source>
</evidence>
<dbReference type="PANTHER" id="PTHR28263">
    <property type="entry name" value="GOLGI TO ER TRAFFIC PROTEIN 2"/>
    <property type="match status" value="1"/>
</dbReference>
<keyword evidence="3 5" id="KW-0472">Membrane</keyword>
<dbReference type="Proteomes" id="UP000504637">
    <property type="component" value="Unplaced"/>
</dbReference>
<feature type="region of interest" description="Disordered" evidence="4">
    <location>
        <begin position="1"/>
        <end position="111"/>
    </location>
</feature>
<evidence type="ECO:0000256" key="4">
    <source>
        <dbReference type="SAM" id="MobiDB-lite"/>
    </source>
</evidence>
<evidence type="ECO:0000256" key="5">
    <source>
        <dbReference type="SAM" id="Phobius"/>
    </source>
</evidence>
<reference evidence="7" key="2">
    <citation type="submission" date="2020-04" db="EMBL/GenBank/DDBJ databases">
        <authorList>
            <consortium name="NCBI Genome Project"/>
        </authorList>
    </citation>
    <scope>NUCLEOTIDE SEQUENCE</scope>
    <source>
        <strain evidence="7">CBS 342.82</strain>
    </source>
</reference>
<evidence type="ECO:0000313" key="7">
    <source>
        <dbReference type="RefSeq" id="XP_033463379.1"/>
    </source>
</evidence>
<dbReference type="AlphaFoldDB" id="A0A6J3MEN6"/>
<proteinExistence type="predicted"/>
<feature type="compositionally biased region" description="Basic and acidic residues" evidence="4">
    <location>
        <begin position="33"/>
        <end position="43"/>
    </location>
</feature>
<evidence type="ECO:0000313" key="6">
    <source>
        <dbReference type="Proteomes" id="UP000504637"/>
    </source>
</evidence>
<evidence type="ECO:0000256" key="3">
    <source>
        <dbReference type="ARBA" id="ARBA00023136"/>
    </source>
</evidence>
<dbReference type="Pfam" id="PF08690">
    <property type="entry name" value="GET2"/>
    <property type="match status" value="1"/>
</dbReference>
<dbReference type="GO" id="GO:0006890">
    <property type="term" value="P:retrograde vesicle-mediated transport, Golgi to endoplasmic reticulum"/>
    <property type="evidence" value="ECO:0007669"/>
    <property type="project" value="TreeGrafter"/>
</dbReference>
<keyword evidence="6" id="KW-1185">Reference proteome</keyword>